<keyword evidence="1" id="KW-0812">Transmembrane</keyword>
<reference evidence="2" key="1">
    <citation type="journal article" date="2019" name="Beilstein J. Org. Chem.">
        <title>Nanangenines: drimane sesquiterpenoids as the dominant metabolite cohort of a novel Australian fungus, Aspergillus nanangensis.</title>
        <authorList>
            <person name="Lacey H.J."/>
            <person name="Gilchrist C.L.M."/>
            <person name="Crombie A."/>
            <person name="Kalaitzis J.A."/>
            <person name="Vuong D."/>
            <person name="Rutledge P.J."/>
            <person name="Turner P."/>
            <person name="Pitt J.I."/>
            <person name="Lacey E."/>
            <person name="Chooi Y.H."/>
            <person name="Piggott A.M."/>
        </authorList>
    </citation>
    <scope>NUCLEOTIDE SEQUENCE</scope>
    <source>
        <strain evidence="2">MST-FP2251</strain>
    </source>
</reference>
<comment type="caution">
    <text evidence="2">The sequence shown here is derived from an EMBL/GenBank/DDBJ whole genome shotgun (WGS) entry which is preliminary data.</text>
</comment>
<evidence type="ECO:0000256" key="1">
    <source>
        <dbReference type="SAM" id="Phobius"/>
    </source>
</evidence>
<dbReference type="AlphaFoldDB" id="A0AAD4GSM8"/>
<feature type="transmembrane region" description="Helical" evidence="1">
    <location>
        <begin position="36"/>
        <end position="59"/>
    </location>
</feature>
<accession>A0AAD4GSM8</accession>
<feature type="transmembrane region" description="Helical" evidence="1">
    <location>
        <begin position="133"/>
        <end position="151"/>
    </location>
</feature>
<reference evidence="2" key="2">
    <citation type="submission" date="2020-02" db="EMBL/GenBank/DDBJ databases">
        <authorList>
            <person name="Gilchrist C.L.M."/>
            <person name="Chooi Y.-H."/>
        </authorList>
    </citation>
    <scope>NUCLEOTIDE SEQUENCE</scope>
    <source>
        <strain evidence="2">MST-FP2251</strain>
    </source>
</reference>
<proteinExistence type="predicted"/>
<evidence type="ECO:0000313" key="3">
    <source>
        <dbReference type="Proteomes" id="UP001194746"/>
    </source>
</evidence>
<keyword evidence="3" id="KW-1185">Reference proteome</keyword>
<dbReference type="EMBL" id="VCAU01000044">
    <property type="protein sequence ID" value="KAF9888659.1"/>
    <property type="molecule type" value="Genomic_DNA"/>
</dbReference>
<keyword evidence="1" id="KW-1133">Transmembrane helix</keyword>
<sequence>MATPFAQAFLFGQVMDSDPTDELAWLGYMDMTIQSAIVLTIMILAVLIVGYWEFLYPWIVTAVKLTIFPMLKLAHGIAWVVIQLLQSRTREDFNRLTKTIQEEAIIPLANTRLLRLMSAVYTWYFPANRPLTVILRLMGTYISWTILYFSLLQPTYWYLYGLATTLMTDGAIQSV</sequence>
<evidence type="ECO:0000313" key="2">
    <source>
        <dbReference type="EMBL" id="KAF9888659.1"/>
    </source>
</evidence>
<organism evidence="2 3">
    <name type="scientific">Aspergillus nanangensis</name>
    <dbReference type="NCBI Taxonomy" id="2582783"/>
    <lineage>
        <taxon>Eukaryota</taxon>
        <taxon>Fungi</taxon>
        <taxon>Dikarya</taxon>
        <taxon>Ascomycota</taxon>
        <taxon>Pezizomycotina</taxon>
        <taxon>Eurotiomycetes</taxon>
        <taxon>Eurotiomycetidae</taxon>
        <taxon>Eurotiales</taxon>
        <taxon>Aspergillaceae</taxon>
        <taxon>Aspergillus</taxon>
        <taxon>Aspergillus subgen. Circumdati</taxon>
    </lineage>
</organism>
<protein>
    <submittedName>
        <fullName evidence="2">Uncharacterized protein</fullName>
    </submittedName>
</protein>
<keyword evidence="1" id="KW-0472">Membrane</keyword>
<gene>
    <name evidence="2" type="ORF">FE257_008417</name>
</gene>
<name>A0AAD4GSM8_ASPNN</name>
<dbReference type="Proteomes" id="UP001194746">
    <property type="component" value="Unassembled WGS sequence"/>
</dbReference>